<dbReference type="RefSeq" id="WP_378485529.1">
    <property type="nucleotide sequence ID" value="NZ_JBHUFB010000010.1"/>
</dbReference>
<dbReference type="Pfam" id="PF26580">
    <property type="entry name" value="Mtb12_C"/>
    <property type="match status" value="1"/>
</dbReference>
<dbReference type="Proteomes" id="UP001597286">
    <property type="component" value="Unassembled WGS sequence"/>
</dbReference>
<feature type="signal peptide" evidence="3">
    <location>
        <begin position="1"/>
        <end position="22"/>
    </location>
</feature>
<proteinExistence type="inferred from homology"/>
<evidence type="ECO:0000313" key="5">
    <source>
        <dbReference type="EMBL" id="MFD1813024.1"/>
    </source>
</evidence>
<comment type="caution">
    <text evidence="5">The sequence shown here is derived from an EMBL/GenBank/DDBJ whole genome shotgun (WGS) entry which is preliminary data.</text>
</comment>
<feature type="chain" id="PRO_5045143614" description="Low molecular weight antigen MTB12-like C-terminal domain-containing protein" evidence="3">
    <location>
        <begin position="23"/>
        <end position="164"/>
    </location>
</feature>
<accession>A0ABW4P421</accession>
<keyword evidence="1 3" id="KW-0732">Signal</keyword>
<reference evidence="6" key="1">
    <citation type="journal article" date="2019" name="Int. J. Syst. Evol. Microbiol.">
        <title>The Global Catalogue of Microorganisms (GCM) 10K type strain sequencing project: providing services to taxonomists for standard genome sequencing and annotation.</title>
        <authorList>
            <consortium name="The Broad Institute Genomics Platform"/>
            <consortium name="The Broad Institute Genome Sequencing Center for Infectious Disease"/>
            <person name="Wu L."/>
            <person name="Ma J."/>
        </authorList>
    </citation>
    <scope>NUCLEOTIDE SEQUENCE [LARGE SCALE GENOMIC DNA]</scope>
    <source>
        <strain evidence="6">DT72</strain>
    </source>
</reference>
<evidence type="ECO:0000313" key="6">
    <source>
        <dbReference type="Proteomes" id="UP001597286"/>
    </source>
</evidence>
<evidence type="ECO:0000259" key="4">
    <source>
        <dbReference type="Pfam" id="PF26580"/>
    </source>
</evidence>
<sequence>MLRKTLVAGVAVAAALTLGACSSDDGDTATATTSKATTTTAVAATEDTPPVPTAAELNAMLVKGLDPATPVEEKVTLVEDGQSDPGLFDQVAAAAQQNNASVEVVDPILDNGDGTLTATVNMTIGGQVNPGTATFVVQDGQWVLSKEYACNIVKLANLTSPACA</sequence>
<name>A0ABW4P421_9NOCA</name>
<dbReference type="InterPro" id="IPR058644">
    <property type="entry name" value="Mtb12-like_C"/>
</dbReference>
<gene>
    <name evidence="5" type="ORF">ACFSJG_12415</name>
</gene>
<feature type="domain" description="Low molecular weight antigen MTB12-like C-terminal" evidence="4">
    <location>
        <begin position="50"/>
        <end position="160"/>
    </location>
</feature>
<comment type="similarity">
    <text evidence="2">Belongs to the MTB12 family.</text>
</comment>
<protein>
    <recommendedName>
        <fullName evidence="4">Low molecular weight antigen MTB12-like C-terminal domain-containing protein</fullName>
    </recommendedName>
</protein>
<dbReference type="PROSITE" id="PS51257">
    <property type="entry name" value="PROKAR_LIPOPROTEIN"/>
    <property type="match status" value="1"/>
</dbReference>
<dbReference type="EMBL" id="JBHUFB010000010">
    <property type="protein sequence ID" value="MFD1813024.1"/>
    <property type="molecule type" value="Genomic_DNA"/>
</dbReference>
<evidence type="ECO:0000256" key="1">
    <source>
        <dbReference type="ARBA" id="ARBA00022729"/>
    </source>
</evidence>
<evidence type="ECO:0000256" key="3">
    <source>
        <dbReference type="SAM" id="SignalP"/>
    </source>
</evidence>
<evidence type="ECO:0000256" key="2">
    <source>
        <dbReference type="ARBA" id="ARBA00093774"/>
    </source>
</evidence>
<organism evidence="5 6">
    <name type="scientific">Rhodococcus gannanensis</name>
    <dbReference type="NCBI Taxonomy" id="1960308"/>
    <lineage>
        <taxon>Bacteria</taxon>
        <taxon>Bacillati</taxon>
        <taxon>Actinomycetota</taxon>
        <taxon>Actinomycetes</taxon>
        <taxon>Mycobacteriales</taxon>
        <taxon>Nocardiaceae</taxon>
        <taxon>Rhodococcus</taxon>
    </lineage>
</organism>
<keyword evidence="6" id="KW-1185">Reference proteome</keyword>